<dbReference type="AlphaFoldDB" id="I0GMT6"/>
<keyword evidence="10" id="KW-0997">Cell inner membrane</keyword>
<dbReference type="PRINTS" id="PR00126">
    <property type="entry name" value="ATPASEGAMMA"/>
</dbReference>
<evidence type="ECO:0000256" key="6">
    <source>
        <dbReference type="ARBA" id="ARBA00023065"/>
    </source>
</evidence>
<evidence type="ECO:0000256" key="8">
    <source>
        <dbReference type="ARBA" id="ARBA00023196"/>
    </source>
</evidence>
<dbReference type="Gene3D" id="1.10.287.80">
    <property type="entry name" value="ATP synthase, gamma subunit, helix hairpin domain"/>
    <property type="match status" value="1"/>
</dbReference>
<sequence>MASLQDIRHRIKSVKSTKQITSAMNMVATSRLRHAKEAALANKPYAEKVVQVVQQIAATAGNDFSHPLLAKHEDGKKLILLVTSDKGLAGAYSSNACKAAEALVEDKKNTPMVIVGRKGTSHFKNRGYDVVKSVIGVSERPNFDLAKKLADDLVERFKTGEIREVQMVYTKFISAINCEPQVLKLLPFEAEASDGPVTEYIYEPDAATVLGSLLPQYLYTTIYAALLQSAASELSSRMNAMSNATDNAEELISKLDLYYNKVRQAGITNEITEIVGGAEALK</sequence>
<dbReference type="eggNOG" id="COG0224">
    <property type="taxonomic scope" value="Bacteria"/>
</dbReference>
<keyword evidence="8 10" id="KW-0139">CF(1)</keyword>
<dbReference type="InterPro" id="IPR000131">
    <property type="entry name" value="ATP_synth_F1_gsu"/>
</dbReference>
<dbReference type="GO" id="GO:0016787">
    <property type="term" value="F:hydrolase activity"/>
    <property type="evidence" value="ECO:0007669"/>
    <property type="project" value="UniProtKB-KW"/>
</dbReference>
<keyword evidence="9 10" id="KW-0066">ATP synthesis</keyword>
<dbReference type="InterPro" id="IPR035968">
    <property type="entry name" value="ATP_synth_F1_ATPase_gsu"/>
</dbReference>
<dbReference type="RefSeq" id="WP_014423517.1">
    <property type="nucleotide sequence ID" value="NC_017068.1"/>
</dbReference>
<dbReference type="PROSITE" id="PS00153">
    <property type="entry name" value="ATPASE_GAMMA"/>
    <property type="match status" value="1"/>
</dbReference>
<dbReference type="SUPFAM" id="SSF52943">
    <property type="entry name" value="ATP synthase (F1-ATPase), gamma subunit"/>
    <property type="match status" value="1"/>
</dbReference>
<protein>
    <recommendedName>
        <fullName evidence="10">ATP synthase gamma chain</fullName>
    </recommendedName>
    <alternativeName>
        <fullName evidence="10">ATP synthase F1 sector gamma subunit</fullName>
    </alternativeName>
    <alternativeName>
        <fullName evidence="10">F-ATPase gamma subunit</fullName>
    </alternativeName>
</protein>
<dbReference type="PANTHER" id="PTHR11693">
    <property type="entry name" value="ATP SYNTHASE GAMMA CHAIN"/>
    <property type="match status" value="1"/>
</dbReference>
<organism evidence="11 12">
    <name type="scientific">Selenomonas ruminantium subsp. lactilytica (strain NBRC 103574 / TAM6421)</name>
    <dbReference type="NCBI Taxonomy" id="927704"/>
    <lineage>
        <taxon>Bacteria</taxon>
        <taxon>Bacillati</taxon>
        <taxon>Bacillota</taxon>
        <taxon>Negativicutes</taxon>
        <taxon>Selenomonadales</taxon>
        <taxon>Selenomonadaceae</taxon>
        <taxon>Selenomonas</taxon>
    </lineage>
</organism>
<dbReference type="Gene3D" id="3.40.1380.10">
    <property type="match status" value="1"/>
</dbReference>
<dbReference type="Proteomes" id="UP000007887">
    <property type="component" value="Chromosome"/>
</dbReference>
<dbReference type="InterPro" id="IPR023632">
    <property type="entry name" value="ATP_synth_F1_gsu_CS"/>
</dbReference>
<keyword evidence="11" id="KW-0378">Hydrolase</keyword>
<dbReference type="HOGENOM" id="CLU_050669_0_1_9"/>
<evidence type="ECO:0000256" key="7">
    <source>
        <dbReference type="ARBA" id="ARBA00023136"/>
    </source>
</evidence>
<gene>
    <name evidence="10 11" type="primary">atpG</name>
    <name evidence="11" type="ordered locus">SELR_03650</name>
</gene>
<dbReference type="EMBL" id="AP012292">
    <property type="protein sequence ID" value="BAL82073.1"/>
    <property type="molecule type" value="Genomic_DNA"/>
</dbReference>
<dbReference type="GO" id="GO:0042777">
    <property type="term" value="P:proton motive force-driven plasma membrane ATP synthesis"/>
    <property type="evidence" value="ECO:0007669"/>
    <property type="project" value="UniProtKB-UniRule"/>
</dbReference>
<keyword evidence="10" id="KW-1003">Cell membrane</keyword>
<dbReference type="GO" id="GO:0046933">
    <property type="term" value="F:proton-transporting ATP synthase activity, rotational mechanism"/>
    <property type="evidence" value="ECO:0007669"/>
    <property type="project" value="UniProtKB-UniRule"/>
</dbReference>
<evidence type="ECO:0000256" key="1">
    <source>
        <dbReference type="ARBA" id="ARBA00003456"/>
    </source>
</evidence>
<dbReference type="OrthoDB" id="9812769at2"/>
<dbReference type="PATRIC" id="fig|927704.6.peg.376"/>
<keyword evidence="4 10" id="KW-0813">Transport</keyword>
<name>I0GMT6_SELRL</name>
<comment type="subunit">
    <text evidence="10">F-type ATPases have 2 components, CF(1) - the catalytic core - and CF(0) - the membrane proton channel. CF(1) has five subunits: alpha(3), beta(3), gamma(1), delta(1), epsilon(1). CF(0) has three main subunits: a, b and c.</text>
</comment>
<dbReference type="CDD" id="cd12151">
    <property type="entry name" value="F1-ATPase_gamma"/>
    <property type="match status" value="1"/>
</dbReference>
<dbReference type="KEGG" id="sri:SELR_03650"/>
<dbReference type="GO" id="GO:0045259">
    <property type="term" value="C:proton-transporting ATP synthase complex"/>
    <property type="evidence" value="ECO:0007669"/>
    <property type="project" value="UniProtKB-KW"/>
</dbReference>
<keyword evidence="5 10" id="KW-0375">Hydrogen ion transport</keyword>
<evidence type="ECO:0000313" key="11">
    <source>
        <dbReference type="EMBL" id="BAL82073.1"/>
    </source>
</evidence>
<evidence type="ECO:0000256" key="4">
    <source>
        <dbReference type="ARBA" id="ARBA00022448"/>
    </source>
</evidence>
<evidence type="ECO:0000256" key="2">
    <source>
        <dbReference type="ARBA" id="ARBA00004170"/>
    </source>
</evidence>
<comment type="subcellular location">
    <subcellularLocation>
        <location evidence="10">Cell inner membrane</location>
        <topology evidence="10">Peripheral membrane protein</topology>
    </subcellularLocation>
    <subcellularLocation>
        <location evidence="2">Membrane</location>
        <topology evidence="2">Peripheral membrane protein</topology>
    </subcellularLocation>
</comment>
<dbReference type="Pfam" id="PF00231">
    <property type="entry name" value="ATP-synt"/>
    <property type="match status" value="1"/>
</dbReference>
<evidence type="ECO:0000256" key="5">
    <source>
        <dbReference type="ARBA" id="ARBA00022781"/>
    </source>
</evidence>
<dbReference type="NCBIfam" id="TIGR01146">
    <property type="entry name" value="ATPsyn_F1gamma"/>
    <property type="match status" value="1"/>
</dbReference>
<proteinExistence type="inferred from homology"/>
<dbReference type="GO" id="GO:0005524">
    <property type="term" value="F:ATP binding"/>
    <property type="evidence" value="ECO:0007669"/>
    <property type="project" value="UniProtKB-UniRule"/>
</dbReference>
<comment type="function">
    <text evidence="1 10">Produces ATP from ADP in the presence of a proton gradient across the membrane. The gamma chain is believed to be important in regulating ATPase activity and the flow of protons through the CF(0) complex.</text>
</comment>
<evidence type="ECO:0000256" key="9">
    <source>
        <dbReference type="ARBA" id="ARBA00023310"/>
    </source>
</evidence>
<keyword evidence="7 10" id="KW-0472">Membrane</keyword>
<keyword evidence="6 10" id="KW-0406">Ion transport</keyword>
<comment type="similarity">
    <text evidence="3 10">Belongs to the ATPase gamma chain family.</text>
</comment>
<evidence type="ECO:0000256" key="10">
    <source>
        <dbReference type="HAMAP-Rule" id="MF_00815"/>
    </source>
</evidence>
<dbReference type="PANTHER" id="PTHR11693:SF22">
    <property type="entry name" value="ATP SYNTHASE SUBUNIT GAMMA, MITOCHONDRIAL"/>
    <property type="match status" value="1"/>
</dbReference>
<accession>I0GMT6</accession>
<evidence type="ECO:0000313" key="12">
    <source>
        <dbReference type="Proteomes" id="UP000007887"/>
    </source>
</evidence>
<dbReference type="HAMAP" id="MF_00815">
    <property type="entry name" value="ATP_synth_gamma_bact"/>
    <property type="match status" value="1"/>
</dbReference>
<evidence type="ECO:0000256" key="3">
    <source>
        <dbReference type="ARBA" id="ARBA00007681"/>
    </source>
</evidence>
<reference evidence="11 12" key="1">
    <citation type="submission" date="2011-10" db="EMBL/GenBank/DDBJ databases">
        <title>Whole genome sequence of Selenomonas ruminantium subsp. lactilytica TAM6421.</title>
        <authorList>
            <person name="Oguchi A."/>
            <person name="Ankai A."/>
            <person name="Kaneko J."/>
            <person name="Yamada-Narita S."/>
            <person name="Fukui S."/>
            <person name="Takahashi M."/>
            <person name="Onodera T."/>
            <person name="Kojima S."/>
            <person name="Fushimi T."/>
            <person name="Abe N."/>
            <person name="Kamio Y."/>
            <person name="Yamazaki S."/>
            <person name="Fujita N."/>
        </authorList>
    </citation>
    <scope>NUCLEOTIDE SEQUENCE [LARGE SCALE GENOMIC DNA]</scope>
    <source>
        <strain evidence="12">NBRC 103574 / TAM6421</strain>
    </source>
</reference>
<dbReference type="GO" id="GO:0005886">
    <property type="term" value="C:plasma membrane"/>
    <property type="evidence" value="ECO:0007669"/>
    <property type="project" value="UniProtKB-SubCell"/>
</dbReference>